<evidence type="ECO:0000259" key="2">
    <source>
        <dbReference type="SMART" id="SM00198"/>
    </source>
</evidence>
<dbReference type="InterPro" id="IPR035940">
    <property type="entry name" value="CAP_sf"/>
</dbReference>
<dbReference type="InterPro" id="IPR014044">
    <property type="entry name" value="CAP_dom"/>
</dbReference>
<gene>
    <name evidence="3" type="ORF">NP493_831g01099</name>
</gene>
<dbReference type="Proteomes" id="UP001209878">
    <property type="component" value="Unassembled WGS sequence"/>
</dbReference>
<dbReference type="SMART" id="SM00198">
    <property type="entry name" value="SCP"/>
    <property type="match status" value="1"/>
</dbReference>
<dbReference type="PRINTS" id="PR00837">
    <property type="entry name" value="V5TPXLIKE"/>
</dbReference>
<feature type="region of interest" description="Disordered" evidence="1">
    <location>
        <begin position="195"/>
        <end position="286"/>
    </location>
</feature>
<dbReference type="PROSITE" id="PS01010">
    <property type="entry name" value="CRISP_2"/>
    <property type="match status" value="1"/>
</dbReference>
<name>A0AAD9NL56_RIDPI</name>
<feature type="compositionally biased region" description="Polar residues" evidence="1">
    <location>
        <begin position="270"/>
        <end position="284"/>
    </location>
</feature>
<dbReference type="GO" id="GO:0005576">
    <property type="term" value="C:extracellular region"/>
    <property type="evidence" value="ECO:0007669"/>
    <property type="project" value="InterPro"/>
</dbReference>
<dbReference type="Gene3D" id="3.40.33.10">
    <property type="entry name" value="CAP"/>
    <property type="match status" value="1"/>
</dbReference>
<sequence>MASWLRRKLRSLCRCCRRDDGRTEAGEKARPRQKKTKPMSTDKFIESCLRAHNDYRKRHGVPPLTHAKPISAISQKWAEHLAKKNLFEHSKNRNYKGEPLGENIAMKWSSGGEDYPGEEPTAQWYNEISMYDFNRHTGSGTGHFTQVVWKGSKELGVGRAQGKDGKWIVVCNYSPAGNFIGRDAENVFPAGGGKTAAPSAYARPGSDDKKKPSSSSVVAHKPSSRAVVVPSQQHGSKTSTNSAPWHFNDNSSRITHLTPGHSKTTTKTTVNTSEMTSSSRMSPATTKTIVTTETRVDANGKKTTVTTRKVVTGNDGAEDWFDSLGPVGGGRGRMVIKTEKVIRR</sequence>
<proteinExistence type="predicted"/>
<accession>A0AAD9NL56</accession>
<keyword evidence="4" id="KW-1185">Reference proteome</keyword>
<comment type="caution">
    <text evidence="3">The sequence shown here is derived from an EMBL/GenBank/DDBJ whole genome shotgun (WGS) entry which is preliminary data.</text>
</comment>
<dbReference type="PANTHER" id="PTHR10334">
    <property type="entry name" value="CYSTEINE-RICH SECRETORY PROTEIN-RELATED"/>
    <property type="match status" value="1"/>
</dbReference>
<dbReference type="CDD" id="cd05382">
    <property type="entry name" value="CAP_GAPR1-like"/>
    <property type="match status" value="1"/>
</dbReference>
<evidence type="ECO:0000313" key="3">
    <source>
        <dbReference type="EMBL" id="KAK2174070.1"/>
    </source>
</evidence>
<feature type="compositionally biased region" description="Polar residues" evidence="1">
    <location>
        <begin position="230"/>
        <end position="255"/>
    </location>
</feature>
<protein>
    <recommendedName>
        <fullName evidence="2">SCP domain-containing protein</fullName>
    </recommendedName>
</protein>
<reference evidence="3" key="1">
    <citation type="journal article" date="2023" name="Mol. Biol. Evol.">
        <title>Third-Generation Sequencing Reveals the Adaptive Role of the Epigenome in Three Deep-Sea Polychaetes.</title>
        <authorList>
            <person name="Perez M."/>
            <person name="Aroh O."/>
            <person name="Sun Y."/>
            <person name="Lan Y."/>
            <person name="Juniper S.K."/>
            <person name="Young C.R."/>
            <person name="Angers B."/>
            <person name="Qian P.Y."/>
        </authorList>
    </citation>
    <scope>NUCLEOTIDE SEQUENCE</scope>
    <source>
        <strain evidence="3">R07B-5</strain>
    </source>
</reference>
<dbReference type="InterPro" id="IPR001283">
    <property type="entry name" value="CRISP-related"/>
</dbReference>
<dbReference type="SUPFAM" id="SSF55797">
    <property type="entry name" value="PR-1-like"/>
    <property type="match status" value="1"/>
</dbReference>
<feature type="domain" description="SCP" evidence="2">
    <location>
        <begin position="43"/>
        <end position="181"/>
    </location>
</feature>
<dbReference type="InterPro" id="IPR034113">
    <property type="entry name" value="SCP_GAPR1-like"/>
</dbReference>
<dbReference type="AlphaFoldDB" id="A0AAD9NL56"/>
<evidence type="ECO:0000256" key="1">
    <source>
        <dbReference type="SAM" id="MobiDB-lite"/>
    </source>
</evidence>
<dbReference type="PROSITE" id="PS01009">
    <property type="entry name" value="CRISP_1"/>
    <property type="match status" value="1"/>
</dbReference>
<organism evidence="3 4">
    <name type="scientific">Ridgeia piscesae</name>
    <name type="common">Tubeworm</name>
    <dbReference type="NCBI Taxonomy" id="27915"/>
    <lineage>
        <taxon>Eukaryota</taxon>
        <taxon>Metazoa</taxon>
        <taxon>Spiralia</taxon>
        <taxon>Lophotrochozoa</taxon>
        <taxon>Annelida</taxon>
        <taxon>Polychaeta</taxon>
        <taxon>Sedentaria</taxon>
        <taxon>Canalipalpata</taxon>
        <taxon>Sabellida</taxon>
        <taxon>Siboglinidae</taxon>
        <taxon>Ridgeia</taxon>
    </lineage>
</organism>
<dbReference type="Pfam" id="PF00188">
    <property type="entry name" value="CAP"/>
    <property type="match status" value="1"/>
</dbReference>
<evidence type="ECO:0000313" key="4">
    <source>
        <dbReference type="Proteomes" id="UP001209878"/>
    </source>
</evidence>
<dbReference type="FunFam" id="3.40.33.10:FF:000002">
    <property type="entry name" value="Golgi-associated plant pathogenesis-related protein 1"/>
    <property type="match status" value="1"/>
</dbReference>
<dbReference type="EMBL" id="JAODUO010000830">
    <property type="protein sequence ID" value="KAK2174070.1"/>
    <property type="molecule type" value="Genomic_DNA"/>
</dbReference>
<dbReference type="InterPro" id="IPR018244">
    <property type="entry name" value="Allrgn_V5/Tpx1_CS"/>
</dbReference>